<dbReference type="OrthoDB" id="5150226at2"/>
<dbReference type="SUPFAM" id="SSF54285">
    <property type="entry name" value="MoaD/ThiS"/>
    <property type="match status" value="1"/>
</dbReference>
<evidence type="ECO:0000313" key="1">
    <source>
        <dbReference type="EMBL" id="RMI40761.1"/>
    </source>
</evidence>
<dbReference type="InterPro" id="IPR012675">
    <property type="entry name" value="Beta-grasp_dom_sf"/>
</dbReference>
<keyword evidence="2" id="KW-1185">Reference proteome</keyword>
<organism evidence="1 2">
    <name type="scientific">Actinomadura harenae</name>
    <dbReference type="NCBI Taxonomy" id="2483351"/>
    <lineage>
        <taxon>Bacteria</taxon>
        <taxon>Bacillati</taxon>
        <taxon>Actinomycetota</taxon>
        <taxon>Actinomycetes</taxon>
        <taxon>Streptosporangiales</taxon>
        <taxon>Thermomonosporaceae</taxon>
        <taxon>Actinomadura</taxon>
    </lineage>
</organism>
<proteinExistence type="predicted"/>
<dbReference type="Gene3D" id="3.10.20.30">
    <property type="match status" value="1"/>
</dbReference>
<name>A0A3M2LTF4_9ACTN</name>
<dbReference type="EMBL" id="RFFG01000050">
    <property type="protein sequence ID" value="RMI40761.1"/>
    <property type="molecule type" value="Genomic_DNA"/>
</dbReference>
<sequence length="80" mass="8418">MWSPDGRTAFEGAEGPLPDVVRRFADDHPWIAGRLFGPDGAPLLHVNLVVDDELVPRRSRDAAVVGAGSTVTILAPMAGG</sequence>
<gene>
    <name evidence="1" type="ORF">EBO15_25520</name>
</gene>
<comment type="caution">
    <text evidence="1">The sequence shown here is derived from an EMBL/GenBank/DDBJ whole genome shotgun (WGS) entry which is preliminary data.</text>
</comment>
<dbReference type="InterPro" id="IPR016155">
    <property type="entry name" value="Mopterin_synth/thiamin_S_b"/>
</dbReference>
<accession>A0A3M2LTF4</accession>
<reference evidence="1 2" key="1">
    <citation type="submission" date="2018-10" db="EMBL/GenBank/DDBJ databases">
        <title>Isolation from soil.</title>
        <authorList>
            <person name="Hu J."/>
        </authorList>
    </citation>
    <scope>NUCLEOTIDE SEQUENCE [LARGE SCALE GENOMIC DNA]</scope>
    <source>
        <strain evidence="1 2">NEAU-Ht49</strain>
    </source>
</reference>
<dbReference type="AlphaFoldDB" id="A0A3M2LTF4"/>
<protein>
    <submittedName>
        <fullName evidence="1">MoaD/ThiS family protein</fullName>
    </submittedName>
</protein>
<evidence type="ECO:0000313" key="2">
    <source>
        <dbReference type="Proteomes" id="UP000282674"/>
    </source>
</evidence>
<dbReference type="Proteomes" id="UP000282674">
    <property type="component" value="Unassembled WGS sequence"/>
</dbReference>